<accession>A0A5P3XKB8</accession>
<dbReference type="AlphaFoldDB" id="A0A5P3XKB8"/>
<geneLocation type="plasmid" evidence="3">
    <name>ppbm2_2</name>
</geneLocation>
<feature type="coiled-coil region" evidence="1">
    <location>
        <begin position="9"/>
        <end position="68"/>
    </location>
</feature>
<evidence type="ECO:0000313" key="3">
    <source>
        <dbReference type="Proteomes" id="UP000326961"/>
    </source>
</evidence>
<evidence type="ECO:0000313" key="2">
    <source>
        <dbReference type="EMBL" id="QEZ70780.1"/>
    </source>
</evidence>
<reference evidence="2 3" key="1">
    <citation type="submission" date="2018-09" db="EMBL/GenBank/DDBJ databases">
        <title>A clostridial neurotoxin that targets Anopheles mosquitoes.</title>
        <authorList>
            <person name="Contreras E."/>
            <person name="Masuyer G."/>
            <person name="Qureshi N."/>
            <person name="Chawla S."/>
            <person name="Lim H.L."/>
            <person name="Chen J."/>
            <person name="Stenmark P."/>
            <person name="Gill S."/>
        </authorList>
    </citation>
    <scope>NUCLEOTIDE SEQUENCE [LARGE SCALE GENOMIC DNA]</scope>
    <source>
        <strain evidence="2 3">Cbm</strain>
        <plasmid evidence="3">ppbm2_2</plasmid>
    </source>
</reference>
<keyword evidence="2" id="KW-0614">Plasmid</keyword>
<evidence type="ECO:0000256" key="1">
    <source>
        <dbReference type="SAM" id="Coils"/>
    </source>
</evidence>
<name>A0A5P3XKB8_PARBF</name>
<sequence>MENKILELLLDMQKEIKEVNHKLDRIENKMDDKFETLELLSENNSSELSKLKIQISKLENRVKEINMQSLEQKLFSCIDL</sequence>
<gene>
    <name evidence="2" type="ORF">D4A35_17740</name>
</gene>
<dbReference type="RefSeq" id="WP_150887637.1">
    <property type="nucleotide sequence ID" value="NZ_CM017268.1"/>
</dbReference>
<proteinExistence type="predicted"/>
<organism evidence="2 3">
    <name type="scientific">Paraclostridium bifermentans</name>
    <name type="common">Clostridium bifermentans</name>
    <dbReference type="NCBI Taxonomy" id="1490"/>
    <lineage>
        <taxon>Bacteria</taxon>
        <taxon>Bacillati</taxon>
        <taxon>Bacillota</taxon>
        <taxon>Clostridia</taxon>
        <taxon>Peptostreptococcales</taxon>
        <taxon>Peptostreptococcaceae</taxon>
        <taxon>Paraclostridium</taxon>
    </lineage>
</organism>
<keyword evidence="1" id="KW-0175">Coiled coil</keyword>
<dbReference type="Proteomes" id="UP000326961">
    <property type="component" value="Plasmid pPbm2_2"/>
</dbReference>
<dbReference type="EMBL" id="CP032454">
    <property type="protein sequence ID" value="QEZ70780.1"/>
    <property type="molecule type" value="Genomic_DNA"/>
</dbReference>
<protein>
    <submittedName>
        <fullName evidence="2">Uncharacterized protein</fullName>
    </submittedName>
</protein>